<proteinExistence type="predicted"/>
<keyword evidence="2" id="KW-1185">Reference proteome</keyword>
<accession>A0AA88SIH7</accession>
<gene>
    <name evidence="1" type="ORF">Q5P01_014097</name>
</gene>
<dbReference type="Proteomes" id="UP001187415">
    <property type="component" value="Unassembled WGS sequence"/>
</dbReference>
<name>A0AA88SIH7_CHASR</name>
<evidence type="ECO:0000313" key="2">
    <source>
        <dbReference type="Proteomes" id="UP001187415"/>
    </source>
</evidence>
<reference evidence="1" key="1">
    <citation type="submission" date="2023-07" db="EMBL/GenBank/DDBJ databases">
        <title>Chromosome-level Genome Assembly of Striped Snakehead (Channa striata).</title>
        <authorList>
            <person name="Liu H."/>
        </authorList>
    </citation>
    <scope>NUCLEOTIDE SEQUENCE</scope>
    <source>
        <strain evidence="1">Gz</strain>
        <tissue evidence="1">Muscle</tissue>
    </source>
</reference>
<comment type="caution">
    <text evidence="1">The sequence shown here is derived from an EMBL/GenBank/DDBJ whole genome shotgun (WGS) entry which is preliminary data.</text>
</comment>
<dbReference type="AlphaFoldDB" id="A0AA88SIH7"/>
<evidence type="ECO:0000313" key="1">
    <source>
        <dbReference type="EMBL" id="KAK2840357.1"/>
    </source>
</evidence>
<protein>
    <submittedName>
        <fullName evidence="1">Uncharacterized protein</fullName>
    </submittedName>
</protein>
<organism evidence="1 2">
    <name type="scientific">Channa striata</name>
    <name type="common">Snakehead murrel</name>
    <name type="synonym">Ophicephalus striatus</name>
    <dbReference type="NCBI Taxonomy" id="64152"/>
    <lineage>
        <taxon>Eukaryota</taxon>
        <taxon>Metazoa</taxon>
        <taxon>Chordata</taxon>
        <taxon>Craniata</taxon>
        <taxon>Vertebrata</taxon>
        <taxon>Euteleostomi</taxon>
        <taxon>Actinopterygii</taxon>
        <taxon>Neopterygii</taxon>
        <taxon>Teleostei</taxon>
        <taxon>Neoteleostei</taxon>
        <taxon>Acanthomorphata</taxon>
        <taxon>Anabantaria</taxon>
        <taxon>Anabantiformes</taxon>
        <taxon>Channoidei</taxon>
        <taxon>Channidae</taxon>
        <taxon>Channa</taxon>
    </lineage>
</organism>
<dbReference type="EMBL" id="JAUPFM010000010">
    <property type="protein sequence ID" value="KAK2840357.1"/>
    <property type="molecule type" value="Genomic_DNA"/>
</dbReference>
<sequence>MVCYRLSPSPSPGGCGTDGAARLEFSTCADSTASVQLRSSISRSFRSFLSAYGHWHSDAGPRLSPLHGVSHCPSLPPDTSAVSVLPRAEDCGRSRRRGMEWRNKAAALLPFSSQVADLEPPLC</sequence>